<dbReference type="InterPro" id="IPR011009">
    <property type="entry name" value="Kinase-like_dom_sf"/>
</dbReference>
<dbReference type="AlphaFoldDB" id="A0AAN6MVU1"/>
<reference evidence="3" key="1">
    <citation type="journal article" date="2023" name="Mol. Phylogenet. Evol.">
        <title>Genome-scale phylogeny and comparative genomics of the fungal order Sordariales.</title>
        <authorList>
            <person name="Hensen N."/>
            <person name="Bonometti L."/>
            <person name="Westerberg I."/>
            <person name="Brannstrom I.O."/>
            <person name="Guillou S."/>
            <person name="Cros-Aarteil S."/>
            <person name="Calhoun S."/>
            <person name="Haridas S."/>
            <person name="Kuo A."/>
            <person name="Mondo S."/>
            <person name="Pangilinan J."/>
            <person name="Riley R."/>
            <person name="LaButti K."/>
            <person name="Andreopoulos B."/>
            <person name="Lipzen A."/>
            <person name="Chen C."/>
            <person name="Yan M."/>
            <person name="Daum C."/>
            <person name="Ng V."/>
            <person name="Clum A."/>
            <person name="Steindorff A."/>
            <person name="Ohm R.A."/>
            <person name="Martin F."/>
            <person name="Silar P."/>
            <person name="Natvig D.O."/>
            <person name="Lalanne C."/>
            <person name="Gautier V."/>
            <person name="Ament-Velasquez S.L."/>
            <person name="Kruys A."/>
            <person name="Hutchinson M.I."/>
            <person name="Powell A.J."/>
            <person name="Barry K."/>
            <person name="Miller A.N."/>
            <person name="Grigoriev I.V."/>
            <person name="Debuchy R."/>
            <person name="Gladieux P."/>
            <person name="Hiltunen Thoren M."/>
            <person name="Johannesson H."/>
        </authorList>
    </citation>
    <scope>NUCLEOTIDE SEQUENCE [LARGE SCALE GENOMIC DNA]</scope>
    <source>
        <strain evidence="3">CBS 340.73</strain>
    </source>
</reference>
<dbReference type="InterPro" id="IPR052396">
    <property type="entry name" value="Meiotic_Drive_Suppr_Kinase"/>
</dbReference>
<gene>
    <name evidence="2" type="ORF">QBC46DRAFT_462886</name>
</gene>
<feature type="region of interest" description="Disordered" evidence="1">
    <location>
        <begin position="137"/>
        <end position="231"/>
    </location>
</feature>
<dbReference type="EMBL" id="MU854052">
    <property type="protein sequence ID" value="KAK3933899.1"/>
    <property type="molecule type" value="Genomic_DNA"/>
</dbReference>
<evidence type="ECO:0000256" key="1">
    <source>
        <dbReference type="SAM" id="MobiDB-lite"/>
    </source>
</evidence>
<organism evidence="2 3">
    <name type="scientific">Diplogelasinospora grovesii</name>
    <dbReference type="NCBI Taxonomy" id="303347"/>
    <lineage>
        <taxon>Eukaryota</taxon>
        <taxon>Fungi</taxon>
        <taxon>Dikarya</taxon>
        <taxon>Ascomycota</taxon>
        <taxon>Pezizomycotina</taxon>
        <taxon>Sordariomycetes</taxon>
        <taxon>Sordariomycetidae</taxon>
        <taxon>Sordariales</taxon>
        <taxon>Diplogelasinosporaceae</taxon>
        <taxon>Diplogelasinospora</taxon>
    </lineage>
</organism>
<keyword evidence="3" id="KW-1185">Reference proteome</keyword>
<dbReference type="PANTHER" id="PTHR37171">
    <property type="entry name" value="SERINE/THREONINE-PROTEIN KINASE YRZF-RELATED"/>
    <property type="match status" value="1"/>
</dbReference>
<accession>A0AAN6MVU1</accession>
<proteinExistence type="predicted"/>
<dbReference type="PANTHER" id="PTHR37171:SF1">
    <property type="entry name" value="SERINE_THREONINE-PROTEIN KINASE YRZF-RELATED"/>
    <property type="match status" value="1"/>
</dbReference>
<evidence type="ECO:0000313" key="3">
    <source>
        <dbReference type="Proteomes" id="UP001303473"/>
    </source>
</evidence>
<feature type="compositionally biased region" description="Basic residues" evidence="1">
    <location>
        <begin position="151"/>
        <end position="161"/>
    </location>
</feature>
<evidence type="ECO:0008006" key="4">
    <source>
        <dbReference type="Google" id="ProtNLM"/>
    </source>
</evidence>
<sequence>MGLVSEIQPERDVINKDGEDFAFTSRALAAAVVTQLFSYMIGKGIQYGYVSTGQTFVFLYIPDDPTIVYYYVSVPNLDVLDDDETRLHRTAVAQVFAFVLQSLRVEPPPQSWHDAAAGLDTWAVEFDDVLSRIPETVRKGKKPRASPFKAQRWRGFKRSPIRTRSSCQQPDIQSSPRDDSDDEAAPPSPTADRSTRSGKKPAISGSDSSGRRGQRGERGRQQGGVGGQRRIQDRPYCTHQCLFGLAYGTLTQRGSLHLLRDQLAKERGPGAECIPLYLSGSVGALFKVRLAAYGYTLVAKGVERPNVKRLQHEKKIYDHLRSIQGKYVPVCLGLTDLFLPYYYNSGVFKHLLLLSWAGRPLLERVGQISEAPVVDAVSRAFTSLHRLQVLHGDAEARNITYDKGPMIVDLERAKLGFAHEIGDLHEYVRQAIRARVVVRTAGKAARFRRPGRS</sequence>
<evidence type="ECO:0000313" key="2">
    <source>
        <dbReference type="EMBL" id="KAK3933899.1"/>
    </source>
</evidence>
<feature type="compositionally biased region" description="Polar residues" evidence="1">
    <location>
        <begin position="162"/>
        <end position="173"/>
    </location>
</feature>
<name>A0AAN6MVU1_9PEZI</name>
<dbReference type="SUPFAM" id="SSF56112">
    <property type="entry name" value="Protein kinase-like (PK-like)"/>
    <property type="match status" value="1"/>
</dbReference>
<protein>
    <recommendedName>
        <fullName evidence="4">Protein kinase domain-containing protein</fullName>
    </recommendedName>
</protein>
<comment type="caution">
    <text evidence="2">The sequence shown here is derived from an EMBL/GenBank/DDBJ whole genome shotgun (WGS) entry which is preliminary data.</text>
</comment>
<dbReference type="Proteomes" id="UP001303473">
    <property type="component" value="Unassembled WGS sequence"/>
</dbReference>